<evidence type="ECO:0000259" key="5">
    <source>
        <dbReference type="Pfam" id="PF00700"/>
    </source>
</evidence>
<dbReference type="InParanoid" id="Q89F45"/>
<dbReference type="GO" id="GO:0009288">
    <property type="term" value="C:bacterial-type flagellum"/>
    <property type="evidence" value="ECO:0007669"/>
    <property type="project" value="UniProtKB-SubCell"/>
</dbReference>
<dbReference type="EMBL" id="BA000040">
    <property type="protein sequence ID" value="BAC52121.1"/>
    <property type="molecule type" value="Genomic_DNA"/>
</dbReference>
<protein>
    <recommendedName>
        <fullName evidence="3">Flagellin</fullName>
    </recommendedName>
</protein>
<evidence type="ECO:0000256" key="3">
    <source>
        <dbReference type="RuleBase" id="RU362073"/>
    </source>
</evidence>
<dbReference type="InterPro" id="IPR046358">
    <property type="entry name" value="Flagellin_C"/>
</dbReference>
<proteinExistence type="inferred from homology"/>
<dbReference type="STRING" id="224911.AAV28_31870"/>
<evidence type="ECO:0000256" key="1">
    <source>
        <dbReference type="ARBA" id="ARBA00005709"/>
    </source>
</evidence>
<dbReference type="eggNOG" id="COG1344">
    <property type="taxonomic scope" value="Bacteria"/>
</dbReference>
<dbReference type="GO" id="GO:0005576">
    <property type="term" value="C:extracellular region"/>
    <property type="evidence" value="ECO:0007669"/>
    <property type="project" value="UniProtKB-SubCell"/>
</dbReference>
<keyword evidence="7" id="KW-1185">Reference proteome</keyword>
<evidence type="ECO:0000313" key="7">
    <source>
        <dbReference type="Proteomes" id="UP000002526"/>
    </source>
</evidence>
<dbReference type="PANTHER" id="PTHR42792:SF1">
    <property type="entry name" value="FLAGELLAR HOOK-ASSOCIATED PROTEIN 3"/>
    <property type="match status" value="1"/>
</dbReference>
<comment type="function">
    <text evidence="3">Flagellin is the subunit protein which polymerizes to form the filaments of bacterial flagella.</text>
</comment>
<dbReference type="HOGENOM" id="CLU_066395_0_0_5"/>
<sequence length="352" mass="37169">MMSANYISTLMLSSSLRTSITNNQAALSKASKEATTGRFADVGLELGATTGGDLTLRADWSFADQLVDTNELVSGRLDVTQTRITQLGTTATSFLKDLIAARSTDNGGRIVLPPASANLQDLIGALNVSYNGSYLFSGINTQNMPITAYATGSASKNQVDADFAAAPPTGFGFPQSSASVSSITPAQMQTFLNTTFDAEFASPAWNTNWSSATDQVMQSRISTTEVADTSVSANQTGFRKLAEAYTMMADLGNAKLSQETFQVVVDKAIGLIGGAITDLATLGGGVGTVQQRITSATNKLKTQQDILNNQIVGMEKVDPTEASVRVNTLQTQIQTALALTSQLQKISLINYL</sequence>
<dbReference type="Proteomes" id="UP000002526">
    <property type="component" value="Chromosome"/>
</dbReference>
<dbReference type="AlphaFoldDB" id="Q89F45"/>
<dbReference type="OrthoDB" id="8004955at2"/>
<keyword evidence="2 3" id="KW-0975">Bacterial flagellum</keyword>
<dbReference type="PANTHER" id="PTHR42792">
    <property type="entry name" value="FLAGELLIN"/>
    <property type="match status" value="1"/>
</dbReference>
<name>Q89F45_BRADU</name>
<dbReference type="GO" id="GO:0005198">
    <property type="term" value="F:structural molecule activity"/>
    <property type="evidence" value="ECO:0007669"/>
    <property type="project" value="UniProtKB-UniRule"/>
</dbReference>
<dbReference type="GO" id="GO:0071973">
    <property type="term" value="P:bacterial-type flagellum-dependent cell motility"/>
    <property type="evidence" value="ECO:0000318"/>
    <property type="project" value="GO_Central"/>
</dbReference>
<dbReference type="RefSeq" id="WP_011089594.1">
    <property type="nucleotide sequence ID" value="NC_004463.1"/>
</dbReference>
<comment type="similarity">
    <text evidence="1 3">Belongs to the bacterial flagellin family.</text>
</comment>
<dbReference type="KEGG" id="bja:bll6856"/>
<evidence type="ECO:0000256" key="2">
    <source>
        <dbReference type="ARBA" id="ARBA00023143"/>
    </source>
</evidence>
<gene>
    <name evidence="6" type="primary">flgL</name>
</gene>
<dbReference type="GeneID" id="46493826"/>
<feature type="domain" description="Flagellin C-terminal" evidence="5">
    <location>
        <begin position="270"/>
        <end position="352"/>
    </location>
</feature>
<dbReference type="NCBIfam" id="NF004669">
    <property type="entry name" value="PRK06008.1"/>
    <property type="match status" value="1"/>
</dbReference>
<reference evidence="7" key="1">
    <citation type="journal article" date="2002" name="DNA Res.">
        <title>Complete genomic sequence of nitrogen-fixing symbiotic bacterium Bradyrhizobium japonicum USDA110.</title>
        <authorList>
            <person name="Kaneko T."/>
            <person name="Nakamura Y."/>
            <person name="Sato S."/>
            <person name="Minamisawa K."/>
            <person name="Uchiumi T."/>
            <person name="Sasamoto S."/>
            <person name="Watanabe A."/>
            <person name="Idesawa K."/>
            <person name="Iriguchi M."/>
            <person name="Kawashima K."/>
            <person name="Kohara M."/>
            <person name="Matsumoto M."/>
            <person name="Shimpo S."/>
            <person name="Tsuruoka H."/>
            <person name="Wada T."/>
            <person name="Yamada M."/>
            <person name="Tabata S."/>
        </authorList>
    </citation>
    <scope>NUCLEOTIDE SEQUENCE [LARGE SCALE GENOMIC DNA]</scope>
    <source>
        <strain evidence="7">JCM 10833 / BCRC 13528 / IAM 13628 / NBRC 14792 / USDA 110</strain>
    </source>
</reference>
<dbReference type="Pfam" id="PF00669">
    <property type="entry name" value="Flagellin_N"/>
    <property type="match status" value="1"/>
</dbReference>
<organism evidence="6 7">
    <name type="scientific">Bradyrhizobium diazoefficiens (strain JCM 10833 / BCRC 13528 / IAM 13628 / NBRC 14792 / USDA 110)</name>
    <dbReference type="NCBI Taxonomy" id="224911"/>
    <lineage>
        <taxon>Bacteria</taxon>
        <taxon>Pseudomonadati</taxon>
        <taxon>Pseudomonadota</taxon>
        <taxon>Alphaproteobacteria</taxon>
        <taxon>Hyphomicrobiales</taxon>
        <taxon>Nitrobacteraceae</taxon>
        <taxon>Bradyrhizobium</taxon>
    </lineage>
</organism>
<keyword evidence="3" id="KW-0964">Secreted</keyword>
<dbReference type="Gene3D" id="1.20.1330.10">
    <property type="entry name" value="f41 fragment of flagellin, N-terminal domain"/>
    <property type="match status" value="1"/>
</dbReference>
<dbReference type="EnsemblBacteria" id="BAC52121">
    <property type="protein sequence ID" value="BAC52121"/>
    <property type="gene ID" value="BAC52121"/>
</dbReference>
<feature type="domain" description="Flagellin N-terminal" evidence="4">
    <location>
        <begin position="7"/>
        <end position="141"/>
    </location>
</feature>
<dbReference type="PATRIC" id="fig|224911.44.peg.6886"/>
<comment type="subcellular location">
    <subcellularLocation>
        <location evidence="3">Secreted</location>
    </subcellularLocation>
    <subcellularLocation>
        <location evidence="3">Bacterial flagellum</location>
    </subcellularLocation>
</comment>
<dbReference type="InterPro" id="IPR001029">
    <property type="entry name" value="Flagellin_N"/>
</dbReference>
<evidence type="ECO:0000313" key="6">
    <source>
        <dbReference type="EMBL" id="BAC52121.1"/>
    </source>
</evidence>
<dbReference type="Pfam" id="PF00700">
    <property type="entry name" value="Flagellin_C"/>
    <property type="match status" value="1"/>
</dbReference>
<dbReference type="InterPro" id="IPR001492">
    <property type="entry name" value="Flagellin"/>
</dbReference>
<accession>Q89F45</accession>
<dbReference type="SUPFAM" id="SSF64518">
    <property type="entry name" value="Phase 1 flagellin"/>
    <property type="match status" value="1"/>
</dbReference>
<evidence type="ECO:0000259" key="4">
    <source>
        <dbReference type="Pfam" id="PF00669"/>
    </source>
</evidence>